<dbReference type="Gene3D" id="1.10.260.40">
    <property type="entry name" value="lambda repressor-like DNA-binding domains"/>
    <property type="match status" value="1"/>
</dbReference>
<accession>A0A7G9B6U2</accession>
<dbReference type="GO" id="GO:0003677">
    <property type="term" value="F:DNA binding"/>
    <property type="evidence" value="ECO:0007669"/>
    <property type="project" value="InterPro"/>
</dbReference>
<feature type="domain" description="HTH cro/C1-type" evidence="1">
    <location>
        <begin position="7"/>
        <end position="60"/>
    </location>
</feature>
<evidence type="ECO:0000259" key="1">
    <source>
        <dbReference type="PROSITE" id="PS50943"/>
    </source>
</evidence>
<evidence type="ECO:0000313" key="3">
    <source>
        <dbReference type="Proteomes" id="UP000515960"/>
    </source>
</evidence>
<dbReference type="PANTHER" id="PTHR37301">
    <property type="entry name" value="DNA-BINDING PROTEIN-RELATED"/>
    <property type="match status" value="1"/>
</dbReference>
<dbReference type="Proteomes" id="UP000515960">
    <property type="component" value="Chromosome"/>
</dbReference>
<proteinExistence type="predicted"/>
<dbReference type="PROSITE" id="PS50943">
    <property type="entry name" value="HTH_CROC1"/>
    <property type="match status" value="1"/>
</dbReference>
<dbReference type="KEGG" id="ohi:H8790_04455"/>
<dbReference type="SUPFAM" id="SSF47413">
    <property type="entry name" value="lambda repressor-like DNA-binding domains"/>
    <property type="match status" value="1"/>
</dbReference>
<dbReference type="Pfam" id="PF13443">
    <property type="entry name" value="HTH_26"/>
    <property type="match status" value="1"/>
</dbReference>
<name>A0A7G9B6U2_9FIRM</name>
<sequence length="69" mass="7981">MLTFDPLWETMKRKKISQYALIKEYGVSTGTLDALRKNRSITLNTLNDLCNILQCDVSDIIQFTPDEKE</sequence>
<dbReference type="EMBL" id="CP060490">
    <property type="protein sequence ID" value="QNL45273.1"/>
    <property type="molecule type" value="Genomic_DNA"/>
</dbReference>
<dbReference type="InterPro" id="IPR001387">
    <property type="entry name" value="Cro/C1-type_HTH"/>
</dbReference>
<dbReference type="CDD" id="cd00093">
    <property type="entry name" value="HTH_XRE"/>
    <property type="match status" value="1"/>
</dbReference>
<gene>
    <name evidence="2" type="ORF">H8790_04455</name>
</gene>
<protein>
    <submittedName>
        <fullName evidence="2">Helix-turn-helix transcriptional regulator</fullName>
    </submittedName>
</protein>
<dbReference type="RefSeq" id="WP_187333726.1">
    <property type="nucleotide sequence ID" value="NZ_CP060490.1"/>
</dbReference>
<evidence type="ECO:0000313" key="2">
    <source>
        <dbReference type="EMBL" id="QNL45273.1"/>
    </source>
</evidence>
<keyword evidence="3" id="KW-1185">Reference proteome</keyword>
<organism evidence="2 3">
    <name type="scientific">Oscillibacter hominis</name>
    <dbReference type="NCBI Taxonomy" id="2763056"/>
    <lineage>
        <taxon>Bacteria</taxon>
        <taxon>Bacillati</taxon>
        <taxon>Bacillota</taxon>
        <taxon>Clostridia</taxon>
        <taxon>Eubacteriales</taxon>
        <taxon>Oscillospiraceae</taxon>
        <taxon>Oscillibacter</taxon>
    </lineage>
</organism>
<dbReference type="PANTHER" id="PTHR37301:SF1">
    <property type="entry name" value="DNA-BINDING PROTEIN"/>
    <property type="match status" value="1"/>
</dbReference>
<dbReference type="AlphaFoldDB" id="A0A7G9B6U2"/>
<dbReference type="InterPro" id="IPR010982">
    <property type="entry name" value="Lambda_DNA-bd_dom_sf"/>
</dbReference>
<reference evidence="2 3" key="1">
    <citation type="submission" date="2020-08" db="EMBL/GenBank/DDBJ databases">
        <authorList>
            <person name="Liu C."/>
            <person name="Sun Q."/>
        </authorList>
    </citation>
    <scope>NUCLEOTIDE SEQUENCE [LARGE SCALE GENOMIC DNA]</scope>
    <source>
        <strain evidence="2 3">NSJ-62</strain>
    </source>
</reference>